<reference evidence="2 3" key="1">
    <citation type="submission" date="2017-09" db="EMBL/GenBank/DDBJ databases">
        <title>Depth-based differentiation of microbial function through sediment-hosted aquifers and enrichment of novel symbionts in the deep terrestrial subsurface.</title>
        <authorList>
            <person name="Probst A.J."/>
            <person name="Ladd B."/>
            <person name="Jarett J.K."/>
            <person name="Geller-Mcgrath D.E."/>
            <person name="Sieber C.M."/>
            <person name="Emerson J.B."/>
            <person name="Anantharaman K."/>
            <person name="Thomas B.C."/>
            <person name="Malmstrom R."/>
            <person name="Stieglmeier M."/>
            <person name="Klingl A."/>
            <person name="Woyke T."/>
            <person name="Ryan C.M."/>
            <person name="Banfield J.F."/>
        </authorList>
    </citation>
    <scope>NUCLEOTIDE SEQUENCE [LARGE SCALE GENOMIC DNA]</scope>
    <source>
        <strain evidence="2">CG10_big_fil_rev_8_21_14_0_10_51_16</strain>
    </source>
</reference>
<dbReference type="Proteomes" id="UP000228767">
    <property type="component" value="Unassembled WGS sequence"/>
</dbReference>
<evidence type="ECO:0000313" key="2">
    <source>
        <dbReference type="EMBL" id="PIR45229.1"/>
    </source>
</evidence>
<dbReference type="AlphaFoldDB" id="A0A2H0RFB7"/>
<comment type="caution">
    <text evidence="2">The sequence shown here is derived from an EMBL/GenBank/DDBJ whole genome shotgun (WGS) entry which is preliminary data.</text>
</comment>
<name>A0A2H0RFB7_9BACT</name>
<dbReference type="EMBL" id="PCYI01000003">
    <property type="protein sequence ID" value="PIR45229.1"/>
    <property type="molecule type" value="Genomic_DNA"/>
</dbReference>
<feature type="coiled-coil region" evidence="1">
    <location>
        <begin position="67"/>
        <end position="129"/>
    </location>
</feature>
<dbReference type="Gene3D" id="1.10.8.350">
    <property type="entry name" value="Bacterial muramidase"/>
    <property type="match status" value="1"/>
</dbReference>
<proteinExistence type="predicted"/>
<evidence type="ECO:0008006" key="4">
    <source>
        <dbReference type="Google" id="ProtNLM"/>
    </source>
</evidence>
<sequence>MQPLKLFATFLFFLLLALTGRPEALLASACDVGGENETQDQLEARLKICEAEIAEQSVLVNNKAREATTIERDIAILKAKIDKARLEINKRNVNIKQLDGGIEVHKREIGTLEQKVGRMQESLAKLMRETRATRDVPAYHFLLSDQTLSSFFLDFDQFVALEGSLRDLFGSIKVAKAQTEGEKSALEVKKRKEAELKAVQEIERQKTQSLQNERDRILKLTKGEEAKYKEVLAEKQRIAAQIKNRIITLTGGGELKFGDALQLARIPEAQTGVRAAFLLAILTQESGLDGVIGRNLGRCFYNTPWSTPTGTVMSSRQKPSFLALMKELGLNPDTTPVSCPISRDGTYGGAMGPSQFMPTTWWDIESETGYKRRVQNITGRPPSPFDNLSAFTGTSLYLSDGLVGCRKTYQTQYSQEACAAAKYYAGGNWSRYLTRYGNPVVDRAIDFQEDIDFLDSQT</sequence>
<dbReference type="Gene3D" id="6.10.250.3150">
    <property type="match status" value="1"/>
</dbReference>
<organism evidence="2 3">
    <name type="scientific">Candidatus Vogelbacteria bacterium CG10_big_fil_rev_8_21_14_0_10_51_16</name>
    <dbReference type="NCBI Taxonomy" id="1975045"/>
    <lineage>
        <taxon>Bacteria</taxon>
        <taxon>Candidatus Vogeliibacteriota</taxon>
    </lineage>
</organism>
<gene>
    <name evidence="2" type="ORF">COV10_00585</name>
</gene>
<evidence type="ECO:0000256" key="1">
    <source>
        <dbReference type="SAM" id="Coils"/>
    </source>
</evidence>
<dbReference type="InterPro" id="IPR023346">
    <property type="entry name" value="Lysozyme-like_dom_sf"/>
</dbReference>
<evidence type="ECO:0000313" key="3">
    <source>
        <dbReference type="Proteomes" id="UP000228767"/>
    </source>
</evidence>
<accession>A0A2H0RFB7</accession>
<keyword evidence="1" id="KW-0175">Coiled coil</keyword>
<dbReference type="SUPFAM" id="SSF53955">
    <property type="entry name" value="Lysozyme-like"/>
    <property type="match status" value="1"/>
</dbReference>
<protein>
    <recommendedName>
        <fullName evidence="4">Transglycosylase SLT domain-containing protein</fullName>
    </recommendedName>
</protein>